<dbReference type="InterPro" id="IPR035940">
    <property type="entry name" value="CAP_sf"/>
</dbReference>
<sequence length="358" mass="36797">MALMNTHFSDAVPRKPALGLLPALALAALLSACGGGSDSASPPAQAAAPATASPNPSLVTSLGTAPAYPADSEELAAFTLLNAERNRCGFGLLAQNAPLDAAARAHADYMIINSLNSHLENATQYPEGFTGTEPLARVRAQGYTDVGGLTDEFAFFTTSNPVQTKRGFGVLGIRGLLNAPYHLSGLMTGYRDVGIAVRSNADTGKGQRGIFVQVNAAYTASAGPQQLGSADVQTYPCEGTTGVNRQLTDETPNPVPGRDLRANPLGSTIYIAVREGNRLAIANAAMTNASTGQAVALRPAVTSANDPHGPCLGGCFAPHQAYIVADAPLQPDTAYTVMISGTNNGGAFSRSFTFATGS</sequence>
<reference evidence="2" key="1">
    <citation type="journal article" date="2009" name="Environ. Microbiol.">
        <title>The genome of Polaromonas naphthalenivorans strain CJ2, isolated from coal tar-contaminated sediment, reveals physiological and metabolic versatility and evolution through extensive horizontal gene transfer.</title>
        <authorList>
            <person name="Yagi J.M."/>
            <person name="Sims D."/>
            <person name="Brettin T."/>
            <person name="Bruce D."/>
            <person name="Madsen E.L."/>
        </authorList>
    </citation>
    <scope>NUCLEOTIDE SEQUENCE [LARGE SCALE GENOMIC DNA]</scope>
    <source>
        <strain evidence="2">CJ2</strain>
    </source>
</reference>
<dbReference type="RefSeq" id="WP_011801610.1">
    <property type="nucleotide sequence ID" value="NC_008781.1"/>
</dbReference>
<gene>
    <name evidence="1" type="ordered locus">Pnap_2224</name>
</gene>
<name>A1VPF4_POLNA</name>
<proteinExistence type="predicted"/>
<dbReference type="EMBL" id="CP000529">
    <property type="protein sequence ID" value="ABM37532.1"/>
    <property type="molecule type" value="Genomic_DNA"/>
</dbReference>
<keyword evidence="2" id="KW-1185">Reference proteome</keyword>
<dbReference type="HOGENOM" id="CLU_058967_1_0_4"/>
<organism evidence="1 2">
    <name type="scientific">Polaromonas naphthalenivorans (strain CJ2)</name>
    <dbReference type="NCBI Taxonomy" id="365044"/>
    <lineage>
        <taxon>Bacteria</taxon>
        <taxon>Pseudomonadati</taxon>
        <taxon>Pseudomonadota</taxon>
        <taxon>Betaproteobacteria</taxon>
        <taxon>Burkholderiales</taxon>
        <taxon>Comamonadaceae</taxon>
        <taxon>Polaromonas</taxon>
    </lineage>
</organism>
<dbReference type="Gene3D" id="3.40.33.10">
    <property type="entry name" value="CAP"/>
    <property type="match status" value="1"/>
</dbReference>
<accession>A1VPF4</accession>
<dbReference type="KEGG" id="pna:Pnap_2224"/>
<protein>
    <submittedName>
        <fullName evidence="1">Allergen V5/Tpx-1 family protein</fullName>
    </submittedName>
</protein>
<dbReference type="eggNOG" id="COG2340">
    <property type="taxonomic scope" value="Bacteria"/>
</dbReference>
<evidence type="ECO:0000313" key="1">
    <source>
        <dbReference type="EMBL" id="ABM37532.1"/>
    </source>
</evidence>
<evidence type="ECO:0000313" key="2">
    <source>
        <dbReference type="Proteomes" id="UP000000644"/>
    </source>
</evidence>
<dbReference type="AlphaFoldDB" id="A1VPF4"/>
<dbReference type="Proteomes" id="UP000000644">
    <property type="component" value="Chromosome"/>
</dbReference>
<dbReference type="STRING" id="365044.Pnap_2224"/>